<sequence>MTGGRTDLAWMVTFSDLVVLMLAFFVLMFAMSAFKAEAFERLTASLTETFRGAPALRGPDTPVTTTREEQGGHDALRGTRRPRAQDLGYLASVLTDTFAQDPRFAGTLVQGLDDRLVILLPADLLFSGGSADIAAGARPVVADLGATLSNLRNRIAVAGHTDRRPVSPDGPFPGNWELSLARAAAVANGLRRAGYSRPLEVWGHAATRFGALAQVPDAERARLARRVDIIVLPDRVEGPPA</sequence>
<dbReference type="PROSITE" id="PS51123">
    <property type="entry name" value="OMPA_2"/>
    <property type="match status" value="1"/>
</dbReference>
<evidence type="ECO:0000256" key="7">
    <source>
        <dbReference type="PROSITE-ProRule" id="PRU00473"/>
    </source>
</evidence>
<feature type="domain" description="OmpA-like" evidence="10">
    <location>
        <begin position="113"/>
        <end position="235"/>
    </location>
</feature>
<dbReference type="RefSeq" id="WP_184045430.1">
    <property type="nucleotide sequence ID" value="NZ_JACIGK010000016.1"/>
</dbReference>
<dbReference type="Gene3D" id="3.30.1330.60">
    <property type="entry name" value="OmpA-like domain"/>
    <property type="match status" value="1"/>
</dbReference>
<dbReference type="InterPro" id="IPR036737">
    <property type="entry name" value="OmpA-like_sf"/>
</dbReference>
<dbReference type="PANTHER" id="PTHR30329">
    <property type="entry name" value="STATOR ELEMENT OF FLAGELLAR MOTOR COMPLEX"/>
    <property type="match status" value="1"/>
</dbReference>
<dbReference type="Pfam" id="PF13677">
    <property type="entry name" value="MotB_plug"/>
    <property type="match status" value="1"/>
</dbReference>
<evidence type="ECO:0000256" key="4">
    <source>
        <dbReference type="ARBA" id="ARBA00022692"/>
    </source>
</evidence>
<organism evidence="11 12">
    <name type="scientific">Roseospira visakhapatnamensis</name>
    <dbReference type="NCBI Taxonomy" id="390880"/>
    <lineage>
        <taxon>Bacteria</taxon>
        <taxon>Pseudomonadati</taxon>
        <taxon>Pseudomonadota</taxon>
        <taxon>Alphaproteobacteria</taxon>
        <taxon>Rhodospirillales</taxon>
        <taxon>Rhodospirillaceae</taxon>
        <taxon>Roseospira</taxon>
    </lineage>
</organism>
<keyword evidence="3" id="KW-1003">Cell membrane</keyword>
<evidence type="ECO:0000256" key="3">
    <source>
        <dbReference type="ARBA" id="ARBA00022475"/>
    </source>
</evidence>
<dbReference type="InterPro" id="IPR006665">
    <property type="entry name" value="OmpA-like"/>
</dbReference>
<name>A0A7W6RET7_9PROT</name>
<evidence type="ECO:0000313" key="11">
    <source>
        <dbReference type="EMBL" id="MBB4266729.1"/>
    </source>
</evidence>
<dbReference type="AlphaFoldDB" id="A0A7W6RET7"/>
<dbReference type="PANTHER" id="PTHR30329:SF21">
    <property type="entry name" value="LIPOPROTEIN YIAD-RELATED"/>
    <property type="match status" value="1"/>
</dbReference>
<dbReference type="GO" id="GO:0005886">
    <property type="term" value="C:plasma membrane"/>
    <property type="evidence" value="ECO:0007669"/>
    <property type="project" value="UniProtKB-SubCell"/>
</dbReference>
<dbReference type="Pfam" id="PF00691">
    <property type="entry name" value="OmpA"/>
    <property type="match status" value="1"/>
</dbReference>
<keyword evidence="4 9" id="KW-0812">Transmembrane</keyword>
<dbReference type="EMBL" id="JACIGK010000016">
    <property type="protein sequence ID" value="MBB4266729.1"/>
    <property type="molecule type" value="Genomic_DNA"/>
</dbReference>
<keyword evidence="12" id="KW-1185">Reference proteome</keyword>
<dbReference type="SUPFAM" id="SSF103088">
    <property type="entry name" value="OmpA-like"/>
    <property type="match status" value="1"/>
</dbReference>
<reference evidence="11 12" key="1">
    <citation type="submission" date="2020-08" db="EMBL/GenBank/DDBJ databases">
        <title>Genome sequencing of Purple Non-Sulfur Bacteria from various extreme environments.</title>
        <authorList>
            <person name="Mayer M."/>
        </authorList>
    </citation>
    <scope>NUCLEOTIDE SEQUENCE [LARGE SCALE GENOMIC DNA]</scope>
    <source>
        <strain evidence="11 12">JA131</strain>
    </source>
</reference>
<gene>
    <name evidence="11" type="ORF">GGD89_002362</name>
</gene>
<protein>
    <submittedName>
        <fullName evidence="11">Chemotaxis protein MotB</fullName>
    </submittedName>
</protein>
<feature type="region of interest" description="Disordered" evidence="8">
    <location>
        <begin position="54"/>
        <end position="78"/>
    </location>
</feature>
<comment type="similarity">
    <text evidence="2">Belongs to the MotB family.</text>
</comment>
<evidence type="ECO:0000256" key="1">
    <source>
        <dbReference type="ARBA" id="ARBA00004162"/>
    </source>
</evidence>
<dbReference type="InterPro" id="IPR025713">
    <property type="entry name" value="MotB-like_N_dom"/>
</dbReference>
<proteinExistence type="inferred from homology"/>
<feature type="transmembrane region" description="Helical" evidence="9">
    <location>
        <begin position="12"/>
        <end position="34"/>
    </location>
</feature>
<evidence type="ECO:0000256" key="5">
    <source>
        <dbReference type="ARBA" id="ARBA00022989"/>
    </source>
</evidence>
<keyword evidence="5 9" id="KW-1133">Transmembrane helix</keyword>
<comment type="subcellular location">
    <subcellularLocation>
        <location evidence="1">Cell membrane</location>
        <topology evidence="1">Single-pass membrane protein</topology>
    </subcellularLocation>
</comment>
<evidence type="ECO:0000256" key="9">
    <source>
        <dbReference type="SAM" id="Phobius"/>
    </source>
</evidence>
<evidence type="ECO:0000256" key="2">
    <source>
        <dbReference type="ARBA" id="ARBA00008914"/>
    </source>
</evidence>
<keyword evidence="6 7" id="KW-0472">Membrane</keyword>
<evidence type="ECO:0000313" key="12">
    <source>
        <dbReference type="Proteomes" id="UP000554286"/>
    </source>
</evidence>
<dbReference type="Proteomes" id="UP000554286">
    <property type="component" value="Unassembled WGS sequence"/>
</dbReference>
<feature type="compositionally biased region" description="Basic and acidic residues" evidence="8">
    <location>
        <begin position="66"/>
        <end position="77"/>
    </location>
</feature>
<evidence type="ECO:0000256" key="6">
    <source>
        <dbReference type="ARBA" id="ARBA00023136"/>
    </source>
</evidence>
<evidence type="ECO:0000256" key="8">
    <source>
        <dbReference type="SAM" id="MobiDB-lite"/>
    </source>
</evidence>
<evidence type="ECO:0000259" key="10">
    <source>
        <dbReference type="PROSITE" id="PS51123"/>
    </source>
</evidence>
<dbReference type="CDD" id="cd07185">
    <property type="entry name" value="OmpA_C-like"/>
    <property type="match status" value="1"/>
</dbReference>
<dbReference type="InterPro" id="IPR050330">
    <property type="entry name" value="Bact_OuterMem_StrucFunc"/>
</dbReference>
<accession>A0A7W6RET7</accession>
<comment type="caution">
    <text evidence="11">The sequence shown here is derived from an EMBL/GenBank/DDBJ whole genome shotgun (WGS) entry which is preliminary data.</text>
</comment>